<sequence length="156" mass="17476">YEAREILAGNEVVLDSGARLTLVGVDCPRIGNDAHNGMLARKHGVDRTTVERFALLSKEYLTRLIEGEKLAVKLTDSDGDGRILSGYLWTVDDSLMHDPETRDVFTGPMYACVNENVLSNGWGFADDRTQHAMSEKYEALEELAKRQKVGLWMDSR</sequence>
<evidence type="ECO:0000313" key="2">
    <source>
        <dbReference type="EMBL" id="GAJ00524.1"/>
    </source>
</evidence>
<dbReference type="InterPro" id="IPR016071">
    <property type="entry name" value="Staphylococal_nuclease_OB-fold"/>
</dbReference>
<dbReference type="SMART" id="SM00318">
    <property type="entry name" value="SNc"/>
    <property type="match status" value="1"/>
</dbReference>
<feature type="domain" description="TNase-like" evidence="1">
    <location>
        <begin position="1"/>
        <end position="154"/>
    </location>
</feature>
<dbReference type="Gene3D" id="2.40.50.90">
    <property type="match status" value="1"/>
</dbReference>
<dbReference type="Pfam" id="PF00565">
    <property type="entry name" value="SNase"/>
    <property type="match status" value="1"/>
</dbReference>
<dbReference type="AlphaFoldDB" id="X1T5M9"/>
<reference evidence="2" key="1">
    <citation type="journal article" date="2014" name="Front. Microbiol.">
        <title>High frequency of phylogenetically diverse reductive dehalogenase-homologous genes in deep subseafloor sedimentary metagenomes.</title>
        <authorList>
            <person name="Kawai M."/>
            <person name="Futagami T."/>
            <person name="Toyoda A."/>
            <person name="Takaki Y."/>
            <person name="Nishi S."/>
            <person name="Hori S."/>
            <person name="Arai W."/>
            <person name="Tsubouchi T."/>
            <person name="Morono Y."/>
            <person name="Uchiyama I."/>
            <person name="Ito T."/>
            <person name="Fujiyama A."/>
            <person name="Inagaki F."/>
            <person name="Takami H."/>
        </authorList>
    </citation>
    <scope>NUCLEOTIDE SEQUENCE</scope>
    <source>
        <strain evidence="2">Expedition CK06-06</strain>
    </source>
</reference>
<feature type="non-terminal residue" evidence="2">
    <location>
        <position position="1"/>
    </location>
</feature>
<evidence type="ECO:0000259" key="1">
    <source>
        <dbReference type="PROSITE" id="PS50830"/>
    </source>
</evidence>
<accession>X1T5M9</accession>
<dbReference type="PROSITE" id="PS50830">
    <property type="entry name" value="TNASE_3"/>
    <property type="match status" value="1"/>
</dbReference>
<dbReference type="EMBL" id="BARW01018582">
    <property type="protein sequence ID" value="GAJ00524.1"/>
    <property type="molecule type" value="Genomic_DNA"/>
</dbReference>
<organism evidence="2">
    <name type="scientific">marine sediment metagenome</name>
    <dbReference type="NCBI Taxonomy" id="412755"/>
    <lineage>
        <taxon>unclassified sequences</taxon>
        <taxon>metagenomes</taxon>
        <taxon>ecological metagenomes</taxon>
    </lineage>
</organism>
<protein>
    <recommendedName>
        <fullName evidence="1">TNase-like domain-containing protein</fullName>
    </recommendedName>
</protein>
<comment type="caution">
    <text evidence="2">The sequence shown here is derived from an EMBL/GenBank/DDBJ whole genome shotgun (WGS) entry which is preliminary data.</text>
</comment>
<gene>
    <name evidence="2" type="ORF">S12H4_31789</name>
</gene>
<dbReference type="InterPro" id="IPR035437">
    <property type="entry name" value="SNase_OB-fold_sf"/>
</dbReference>
<dbReference type="SUPFAM" id="SSF50199">
    <property type="entry name" value="Staphylococcal nuclease"/>
    <property type="match status" value="1"/>
</dbReference>
<proteinExistence type="predicted"/>
<name>X1T5M9_9ZZZZ</name>